<feature type="region of interest" description="Disordered" evidence="1">
    <location>
        <begin position="430"/>
        <end position="460"/>
    </location>
</feature>
<gene>
    <name evidence="2" type="ORF">SAMN04488132_101601</name>
</gene>
<protein>
    <recommendedName>
        <fullName evidence="4">DUF4876 domain-containing protein</fullName>
    </recommendedName>
</protein>
<dbReference type="STRING" id="413434.SAMN04488132_101601"/>
<sequence length="460" mass="49977">MKKLLLLSLAGSFLLAVSCKKKDLGGFVKPISFSVKLSYEASVSGLGLRQDSVLVKITNLTSGTVNEAYSTSTGIANFPSIPPGNYTITATVSIKAAKYTELSGTAVNEDVVFNGNATSQSLTTDQQTLDITLSAGKLGDWVFKQIYYAGSNTSRGAVFRDQFFELYNNSNQVLYADSLYFAQVFGSNVTTNNAANAGYLSNSQYDWSKSIGMTGTRANEDYVYVRSMYMIKGTGKQYPVQPGESIIIAQTALDHTKPYANNDGTTQGITDPTLTIDLSKADFEGYLVDYKRASFVPTTSSPTFSPYKWDVDNPAVPNLDVVLAISMNDMILENLGRDAYVIFKAPDSDPRKWPSYPAPVETSVTATTTLYPQVPVRYVIDAVELQRVVETQRVPKRLQNSLDAGPTNVSGGEYTSQSLVRKTARTVGGRKILKDTNNSANDFATKTKADPSKSASSFVD</sequence>
<keyword evidence="3" id="KW-1185">Reference proteome</keyword>
<feature type="compositionally biased region" description="Polar residues" evidence="1">
    <location>
        <begin position="435"/>
        <end position="444"/>
    </location>
</feature>
<proteinExistence type="predicted"/>
<name>A0A1T4KBZ2_9BACT</name>
<dbReference type="Proteomes" id="UP000190888">
    <property type="component" value="Unassembled WGS sequence"/>
</dbReference>
<reference evidence="2 3" key="1">
    <citation type="submission" date="2017-02" db="EMBL/GenBank/DDBJ databases">
        <authorList>
            <person name="Peterson S.W."/>
        </authorList>
    </citation>
    <scope>NUCLEOTIDE SEQUENCE [LARGE SCALE GENOMIC DNA]</scope>
    <source>
        <strain evidence="2 3">DSM 22335</strain>
    </source>
</reference>
<evidence type="ECO:0008006" key="4">
    <source>
        <dbReference type="Google" id="ProtNLM"/>
    </source>
</evidence>
<dbReference type="EMBL" id="FUWH01000001">
    <property type="protein sequence ID" value="SJZ39887.1"/>
    <property type="molecule type" value="Genomic_DNA"/>
</dbReference>
<dbReference type="SUPFAM" id="SSF49478">
    <property type="entry name" value="Cna protein B-type domain"/>
    <property type="match status" value="1"/>
</dbReference>
<dbReference type="Pfam" id="PF16215">
    <property type="entry name" value="DUF4876"/>
    <property type="match status" value="1"/>
</dbReference>
<organism evidence="2 3">
    <name type="scientific">Sediminibacterium ginsengisoli</name>
    <dbReference type="NCBI Taxonomy" id="413434"/>
    <lineage>
        <taxon>Bacteria</taxon>
        <taxon>Pseudomonadati</taxon>
        <taxon>Bacteroidota</taxon>
        <taxon>Chitinophagia</taxon>
        <taxon>Chitinophagales</taxon>
        <taxon>Chitinophagaceae</taxon>
        <taxon>Sediminibacterium</taxon>
    </lineage>
</organism>
<dbReference type="InterPro" id="IPR032627">
    <property type="entry name" value="DUF4876"/>
</dbReference>
<dbReference type="PROSITE" id="PS51257">
    <property type="entry name" value="PROKAR_LIPOPROTEIN"/>
    <property type="match status" value="1"/>
</dbReference>
<dbReference type="AlphaFoldDB" id="A0A1T4KBZ2"/>
<evidence type="ECO:0000256" key="1">
    <source>
        <dbReference type="SAM" id="MobiDB-lite"/>
    </source>
</evidence>
<accession>A0A1T4KBZ2</accession>
<dbReference type="OrthoDB" id="1409865at2"/>
<dbReference type="RefSeq" id="WP_078829932.1">
    <property type="nucleotide sequence ID" value="NZ_FUWH01000001.1"/>
</dbReference>
<evidence type="ECO:0000313" key="2">
    <source>
        <dbReference type="EMBL" id="SJZ39887.1"/>
    </source>
</evidence>
<evidence type="ECO:0000313" key="3">
    <source>
        <dbReference type="Proteomes" id="UP000190888"/>
    </source>
</evidence>